<protein>
    <submittedName>
        <fullName evidence="2">DUF5694 domain-containing protein</fullName>
    </submittedName>
</protein>
<feature type="region of interest" description="Disordered" evidence="1">
    <location>
        <begin position="98"/>
        <end position="117"/>
    </location>
</feature>
<proteinExistence type="predicted"/>
<organism evidence="2 3">
    <name type="scientific">Natronoglomus mannanivorans</name>
    <dbReference type="NCBI Taxonomy" id="2979990"/>
    <lineage>
        <taxon>Archaea</taxon>
        <taxon>Methanobacteriati</taxon>
        <taxon>Methanobacteriota</taxon>
        <taxon>Stenosarchaea group</taxon>
        <taxon>Halobacteria</taxon>
        <taxon>Halobacteriales</taxon>
        <taxon>Natrialbaceae</taxon>
        <taxon>Natronoglomus</taxon>
    </lineage>
</organism>
<evidence type="ECO:0000256" key="1">
    <source>
        <dbReference type="SAM" id="MobiDB-lite"/>
    </source>
</evidence>
<dbReference type="RefSeq" id="WP_338008422.1">
    <property type="nucleotide sequence ID" value="NZ_JAOPKB010000011.1"/>
</dbReference>
<comment type="caution">
    <text evidence="2">The sequence shown here is derived from an EMBL/GenBank/DDBJ whole genome shotgun (WGS) entry which is preliminary data.</text>
</comment>
<dbReference type="Pfam" id="PF18950">
    <property type="entry name" value="DUF5694"/>
    <property type="match status" value="1"/>
</dbReference>
<gene>
    <name evidence="2" type="ORF">OB955_16135</name>
</gene>
<dbReference type="EMBL" id="JAOPKB010000011">
    <property type="protein sequence ID" value="MCU4974255.1"/>
    <property type="molecule type" value="Genomic_DNA"/>
</dbReference>
<reference evidence="2 3" key="1">
    <citation type="submission" date="2022-09" db="EMBL/GenBank/DDBJ databases">
        <title>Enrichment on poylsaccharides allowed isolation of novel metabolic and taxonomic groups of Haloarchaea.</title>
        <authorList>
            <person name="Sorokin D.Y."/>
            <person name="Elcheninov A.G."/>
            <person name="Khizhniak T.V."/>
            <person name="Kolganova T.V."/>
            <person name="Kublanov I.V."/>
        </authorList>
    </citation>
    <scope>NUCLEOTIDE SEQUENCE [LARGE SCALE GENOMIC DNA]</scope>
    <source>
        <strain evidence="2 3">AArc-m2/3/4</strain>
    </source>
</reference>
<name>A0ABT2QH47_9EURY</name>
<dbReference type="InterPro" id="IPR043749">
    <property type="entry name" value="DUF5694"/>
</dbReference>
<feature type="region of interest" description="Disordered" evidence="1">
    <location>
        <begin position="1"/>
        <end position="22"/>
    </location>
</feature>
<evidence type="ECO:0000313" key="2">
    <source>
        <dbReference type="EMBL" id="MCU4974255.1"/>
    </source>
</evidence>
<keyword evidence="3" id="KW-1185">Reference proteome</keyword>
<accession>A0ABT2QH47</accession>
<sequence>MTSDQTEGETEKPEGWPQCDDEEQVRVLLVGTYHMDNPGLDEVNVDADDVLSERRQAEIRDLVDRLAGWNPDRIGLERPYDRNDELNDRYEEYRSGERAYDREETFPSPHPWRTESTTECRSEVVQVGFRLADRLEHDRVAAVDEHPDRARYEPDPFEDREIDSTRNTAVTLADPEVVEREGNERLASSTIPEYVAWMNRERNLRTNHDLMFDRGIRAADEGFGSPIALAGWYDRNIRMVHHLWRTMGPDDSRLLVLVGSGHVRVLRHLLTEAPMFCPVSPLPFLPEAN</sequence>
<evidence type="ECO:0000313" key="3">
    <source>
        <dbReference type="Proteomes" id="UP001320972"/>
    </source>
</evidence>
<dbReference type="Proteomes" id="UP001320972">
    <property type="component" value="Unassembled WGS sequence"/>
</dbReference>